<gene>
    <name evidence="1" type="ORF">SAMN05720606_114154</name>
</gene>
<dbReference type="Pfam" id="PF15428">
    <property type="entry name" value="Imm26"/>
    <property type="match status" value="1"/>
</dbReference>
<organism evidence="1 2">
    <name type="scientific">Paenibacillus polysaccharolyticus</name>
    <dbReference type="NCBI Taxonomy" id="582692"/>
    <lineage>
        <taxon>Bacteria</taxon>
        <taxon>Bacillati</taxon>
        <taxon>Bacillota</taxon>
        <taxon>Bacilli</taxon>
        <taxon>Bacillales</taxon>
        <taxon>Paenibacillaceae</taxon>
        <taxon>Paenibacillus</taxon>
    </lineage>
</organism>
<sequence length="147" mass="16661">MGRKSYNEGDVFLIPMHDGRFAVCQVICALRDRFKKAFSFGVMSIQRDETVSLEDGEFLIYSYGKRKSNVIFTSPKLLKDGTWSIIGNIPLTPAKKELQVFQCAGAVYNGDEYIRMVPPEEYSQYITMGVAGFELVQIHLLEMSSNK</sequence>
<evidence type="ECO:0000313" key="2">
    <source>
        <dbReference type="Proteomes" id="UP000198538"/>
    </source>
</evidence>
<dbReference type="STRING" id="582692.SAMN05720606_114154"/>
<dbReference type="InterPro" id="IPR029278">
    <property type="entry name" value="Imm26"/>
</dbReference>
<reference evidence="2" key="1">
    <citation type="submission" date="2016-10" db="EMBL/GenBank/DDBJ databases">
        <authorList>
            <person name="Varghese N."/>
            <person name="Submissions S."/>
        </authorList>
    </citation>
    <scope>NUCLEOTIDE SEQUENCE [LARGE SCALE GENOMIC DNA]</scope>
    <source>
        <strain evidence="2">BL9</strain>
    </source>
</reference>
<keyword evidence="2" id="KW-1185">Reference proteome</keyword>
<evidence type="ECO:0000313" key="1">
    <source>
        <dbReference type="EMBL" id="SCY98849.1"/>
    </source>
</evidence>
<dbReference type="AlphaFoldDB" id="A0A1G5KFW0"/>
<protein>
    <submittedName>
        <fullName evidence="1">Immunity protein 26</fullName>
    </submittedName>
</protein>
<dbReference type="EMBL" id="FMVM01000014">
    <property type="protein sequence ID" value="SCY98849.1"/>
    <property type="molecule type" value="Genomic_DNA"/>
</dbReference>
<accession>A0A1G5KFW0</accession>
<dbReference type="RefSeq" id="WP_090923357.1">
    <property type="nucleotide sequence ID" value="NZ_FMVM01000014.1"/>
</dbReference>
<proteinExistence type="predicted"/>
<dbReference type="Proteomes" id="UP000198538">
    <property type="component" value="Unassembled WGS sequence"/>
</dbReference>
<name>A0A1G5KFW0_9BACL</name>